<comment type="subcellular location">
    <subcellularLocation>
        <location evidence="4">Cytoplasm</location>
    </subcellularLocation>
</comment>
<keyword evidence="13" id="KW-0464">Manganese</keyword>
<evidence type="ECO:0000313" key="15">
    <source>
        <dbReference type="EMBL" id="QHT13711.1"/>
    </source>
</evidence>
<keyword evidence="9" id="KW-0540">Nuclease</keyword>
<dbReference type="InterPro" id="IPR012337">
    <property type="entry name" value="RNaseH-like_sf"/>
</dbReference>
<dbReference type="InterPro" id="IPR001352">
    <property type="entry name" value="RNase_HII/HIII"/>
</dbReference>
<evidence type="ECO:0000256" key="9">
    <source>
        <dbReference type="ARBA" id="ARBA00022722"/>
    </source>
</evidence>
<evidence type="ECO:0000259" key="14">
    <source>
        <dbReference type="PROSITE" id="PS51975"/>
    </source>
</evidence>
<evidence type="ECO:0000256" key="2">
    <source>
        <dbReference type="ARBA" id="ARBA00001936"/>
    </source>
</evidence>
<evidence type="ECO:0000256" key="7">
    <source>
        <dbReference type="ARBA" id="ARBA00019179"/>
    </source>
</evidence>
<dbReference type="PANTHER" id="PTHR10954:SF18">
    <property type="entry name" value="RIBONUCLEASE HII"/>
    <property type="match status" value="1"/>
</dbReference>
<dbReference type="CDD" id="cd07182">
    <property type="entry name" value="RNase_HII_bacteria_HII_like"/>
    <property type="match status" value="1"/>
</dbReference>
<dbReference type="SUPFAM" id="SSF53098">
    <property type="entry name" value="Ribonuclease H-like"/>
    <property type="match status" value="1"/>
</dbReference>
<dbReference type="EMBL" id="MN739576">
    <property type="protein sequence ID" value="QHT13711.1"/>
    <property type="molecule type" value="Genomic_DNA"/>
</dbReference>
<dbReference type="InterPro" id="IPR022898">
    <property type="entry name" value="RNase_HII"/>
</dbReference>
<dbReference type="PANTHER" id="PTHR10954">
    <property type="entry name" value="RIBONUCLEASE H2 SUBUNIT A"/>
    <property type="match status" value="1"/>
</dbReference>
<evidence type="ECO:0000256" key="5">
    <source>
        <dbReference type="ARBA" id="ARBA00007383"/>
    </source>
</evidence>
<dbReference type="AlphaFoldDB" id="A0A6C0DBB4"/>
<keyword evidence="10" id="KW-0479">Metal-binding</keyword>
<evidence type="ECO:0000256" key="12">
    <source>
        <dbReference type="ARBA" id="ARBA00022801"/>
    </source>
</evidence>
<dbReference type="EC" id="3.1.26.4" evidence="6"/>
<dbReference type="Gene3D" id="3.30.420.10">
    <property type="entry name" value="Ribonuclease H-like superfamily/Ribonuclease H"/>
    <property type="match status" value="1"/>
</dbReference>
<dbReference type="GO" id="GO:0046872">
    <property type="term" value="F:metal ion binding"/>
    <property type="evidence" value="ECO:0007669"/>
    <property type="project" value="UniProtKB-KW"/>
</dbReference>
<sequence>MSLKRQWIEDDLVEVGLDEAGRGSLWGRLYVGAVILSPEDEAYSDHGAALRQITDSKKLTPRKRAILSDWIKENAIDSAVAWADPEEIDEVNILQADMNAMHRALNYIQIPYQRILVDGDYWRPVTGEDGSVTPAITIKSGDSLSLSIAAASVLAKEAHDAWVKEQIAADATLHERWGLGSNMGYGTAAHMLGLKTWGAHPLHRRSFAPVRAVLQKPMFSDS</sequence>
<dbReference type="InterPro" id="IPR036397">
    <property type="entry name" value="RNaseH_sf"/>
</dbReference>
<evidence type="ECO:0000256" key="11">
    <source>
        <dbReference type="ARBA" id="ARBA00022759"/>
    </source>
</evidence>
<dbReference type="GO" id="GO:0043137">
    <property type="term" value="P:DNA replication, removal of RNA primer"/>
    <property type="evidence" value="ECO:0007669"/>
    <property type="project" value="TreeGrafter"/>
</dbReference>
<name>A0A6C0DBB4_9ZZZZ</name>
<dbReference type="InterPro" id="IPR024567">
    <property type="entry name" value="RNase_HII/HIII_dom"/>
</dbReference>
<keyword evidence="12" id="KW-0378">Hydrolase</keyword>
<dbReference type="GO" id="GO:0032299">
    <property type="term" value="C:ribonuclease H2 complex"/>
    <property type="evidence" value="ECO:0007669"/>
    <property type="project" value="TreeGrafter"/>
</dbReference>
<evidence type="ECO:0000256" key="13">
    <source>
        <dbReference type="ARBA" id="ARBA00023211"/>
    </source>
</evidence>
<organism evidence="15">
    <name type="scientific">viral metagenome</name>
    <dbReference type="NCBI Taxonomy" id="1070528"/>
    <lineage>
        <taxon>unclassified sequences</taxon>
        <taxon>metagenomes</taxon>
        <taxon>organismal metagenomes</taxon>
    </lineage>
</organism>
<reference evidence="15" key="1">
    <citation type="journal article" date="2020" name="Nature">
        <title>Giant virus diversity and host interactions through global metagenomics.</title>
        <authorList>
            <person name="Schulz F."/>
            <person name="Roux S."/>
            <person name="Paez-Espino D."/>
            <person name="Jungbluth S."/>
            <person name="Walsh D.A."/>
            <person name="Denef V.J."/>
            <person name="McMahon K.D."/>
            <person name="Konstantinidis K.T."/>
            <person name="Eloe-Fadrosh E.A."/>
            <person name="Kyrpides N.C."/>
            <person name="Woyke T."/>
        </authorList>
    </citation>
    <scope>NUCLEOTIDE SEQUENCE</scope>
    <source>
        <strain evidence="15">GVMAG-M-3300023174-132</strain>
    </source>
</reference>
<evidence type="ECO:0000256" key="3">
    <source>
        <dbReference type="ARBA" id="ARBA00001946"/>
    </source>
</evidence>
<evidence type="ECO:0000256" key="6">
    <source>
        <dbReference type="ARBA" id="ARBA00012180"/>
    </source>
</evidence>
<feature type="domain" description="RNase H type-2" evidence="14">
    <location>
        <begin position="12"/>
        <end position="219"/>
    </location>
</feature>
<comment type="cofactor">
    <cofactor evidence="3">
        <name>Mg(2+)</name>
        <dbReference type="ChEBI" id="CHEBI:18420"/>
    </cofactor>
</comment>
<comment type="catalytic activity">
    <reaction evidence="1">
        <text>Endonucleolytic cleavage to 5'-phosphomonoester.</text>
        <dbReference type="EC" id="3.1.26.4"/>
    </reaction>
</comment>
<evidence type="ECO:0000256" key="4">
    <source>
        <dbReference type="ARBA" id="ARBA00004496"/>
    </source>
</evidence>
<dbReference type="GO" id="GO:0006298">
    <property type="term" value="P:mismatch repair"/>
    <property type="evidence" value="ECO:0007669"/>
    <property type="project" value="TreeGrafter"/>
</dbReference>
<comment type="similarity">
    <text evidence="5">Belongs to the RNase HII family.</text>
</comment>
<proteinExistence type="inferred from homology"/>
<protein>
    <recommendedName>
        <fullName evidence="7">Ribonuclease HII</fullName>
        <ecNumber evidence="6">3.1.26.4</ecNumber>
    </recommendedName>
</protein>
<evidence type="ECO:0000256" key="1">
    <source>
        <dbReference type="ARBA" id="ARBA00000077"/>
    </source>
</evidence>
<evidence type="ECO:0000256" key="8">
    <source>
        <dbReference type="ARBA" id="ARBA00022490"/>
    </source>
</evidence>
<keyword evidence="11" id="KW-0255">Endonuclease</keyword>
<dbReference type="GO" id="GO:0004523">
    <property type="term" value="F:RNA-DNA hybrid ribonuclease activity"/>
    <property type="evidence" value="ECO:0007669"/>
    <property type="project" value="UniProtKB-EC"/>
</dbReference>
<comment type="cofactor">
    <cofactor evidence="2">
        <name>Mn(2+)</name>
        <dbReference type="ChEBI" id="CHEBI:29035"/>
    </cofactor>
</comment>
<accession>A0A6C0DBB4</accession>
<keyword evidence="8" id="KW-0963">Cytoplasm</keyword>
<evidence type="ECO:0000256" key="10">
    <source>
        <dbReference type="ARBA" id="ARBA00022723"/>
    </source>
</evidence>
<dbReference type="GO" id="GO:0003723">
    <property type="term" value="F:RNA binding"/>
    <property type="evidence" value="ECO:0007669"/>
    <property type="project" value="InterPro"/>
</dbReference>
<dbReference type="PROSITE" id="PS51975">
    <property type="entry name" value="RNASE_H_2"/>
    <property type="match status" value="1"/>
</dbReference>
<dbReference type="Pfam" id="PF01351">
    <property type="entry name" value="RNase_HII"/>
    <property type="match status" value="1"/>
</dbReference>
<dbReference type="GO" id="GO:0005737">
    <property type="term" value="C:cytoplasm"/>
    <property type="evidence" value="ECO:0007669"/>
    <property type="project" value="UniProtKB-SubCell"/>
</dbReference>